<dbReference type="InterPro" id="IPR006292">
    <property type="entry name" value="RNase_D"/>
</dbReference>
<proteinExistence type="inferred from homology"/>
<evidence type="ECO:0000256" key="5">
    <source>
        <dbReference type="ARBA" id="ARBA00022839"/>
    </source>
</evidence>
<dbReference type="SUPFAM" id="SSF53098">
    <property type="entry name" value="Ribonuclease H-like"/>
    <property type="match status" value="1"/>
</dbReference>
<dbReference type="InterPro" id="IPR002562">
    <property type="entry name" value="3'-5'_exonuclease_dom"/>
</dbReference>
<dbReference type="PROSITE" id="PS50967">
    <property type="entry name" value="HRDC"/>
    <property type="match status" value="1"/>
</dbReference>
<dbReference type="PANTHER" id="PTHR47649">
    <property type="entry name" value="RIBONUCLEASE D"/>
    <property type="match status" value="1"/>
</dbReference>
<comment type="catalytic activity">
    <reaction evidence="6">
        <text>Exonucleolytic cleavage that removes extra residues from the 3'-terminus of tRNA to produce 5'-mononucleotides.</text>
        <dbReference type="EC" id="3.1.13.5"/>
    </reaction>
</comment>
<protein>
    <recommendedName>
        <fullName evidence="6">Ribonuclease D</fullName>
        <shortName evidence="6">RNase D</shortName>
        <ecNumber evidence="6">3.1.13.5</ecNumber>
    </recommendedName>
</protein>
<dbReference type="InterPro" id="IPR012337">
    <property type="entry name" value="RNaseH-like_sf"/>
</dbReference>
<dbReference type="Pfam" id="PF00570">
    <property type="entry name" value="HRDC"/>
    <property type="match status" value="1"/>
</dbReference>
<comment type="subcellular location">
    <subcellularLocation>
        <location evidence="6">Cytoplasm</location>
    </subcellularLocation>
</comment>
<keyword evidence="2 6" id="KW-0819">tRNA processing</keyword>
<comment type="cofactor">
    <cofactor evidence="6">
        <name>a divalent metal cation</name>
        <dbReference type="ChEBI" id="CHEBI:60240"/>
    </cofactor>
</comment>
<dbReference type="SMART" id="SM00341">
    <property type="entry name" value="HRDC"/>
    <property type="match status" value="1"/>
</dbReference>
<comment type="similarity">
    <text evidence="6">Belongs to the RNase D family.</text>
</comment>
<evidence type="ECO:0000256" key="3">
    <source>
        <dbReference type="ARBA" id="ARBA00022722"/>
    </source>
</evidence>
<dbReference type="InterPro" id="IPR036397">
    <property type="entry name" value="RNaseH_sf"/>
</dbReference>
<dbReference type="SMART" id="SM00474">
    <property type="entry name" value="35EXOc"/>
    <property type="match status" value="1"/>
</dbReference>
<comment type="function">
    <text evidence="6">Exonuclease involved in the 3' processing of various precursor tRNAs. Initiates hydrolysis at the 3'-terminus of an RNA molecule and releases 5'-mononucleotides.</text>
</comment>
<comment type="caution">
    <text evidence="8">The sequence shown here is derived from an EMBL/GenBank/DDBJ whole genome shotgun (WGS) entry which is preliminary data.</text>
</comment>
<dbReference type="NCBIfam" id="TIGR01388">
    <property type="entry name" value="rnd"/>
    <property type="match status" value="1"/>
</dbReference>
<dbReference type="Gene3D" id="1.10.150.80">
    <property type="entry name" value="HRDC domain"/>
    <property type="match status" value="1"/>
</dbReference>
<reference evidence="9" key="1">
    <citation type="journal article" date="2019" name="Int. J. Syst. Evol. Microbiol.">
        <title>The Global Catalogue of Microorganisms (GCM) 10K type strain sequencing project: providing services to taxonomists for standard genome sequencing and annotation.</title>
        <authorList>
            <consortium name="The Broad Institute Genomics Platform"/>
            <consortium name="The Broad Institute Genome Sequencing Center for Infectious Disease"/>
            <person name="Wu L."/>
            <person name="Ma J."/>
        </authorList>
    </citation>
    <scope>NUCLEOTIDE SEQUENCE [LARGE SCALE GENOMIC DNA]</scope>
    <source>
        <strain evidence="9">CGMCC 4.7192</strain>
    </source>
</reference>
<name>A0ABW5BS91_9PROT</name>
<dbReference type="InterPro" id="IPR044876">
    <property type="entry name" value="HRDC_dom_sf"/>
</dbReference>
<sequence length="419" mass="47710">MNEKKCFPHVLRYNCWKLQVLHIALSKHGSGTYSPAMTLITSSKELSDLCHELAQSDVVTVDTEFLRESTYWPKLCLVQVADANRFAAIDVLAPDIDLNPLFDLMRKPDVLKVFHSARQDLEIFHLLMDEVPHPIFDTQVAAMVCGFGDSIGYDNLARRLVNVEIDKSARFADWSRRPLTQKQISYALSDVTYLRDIYAKLREQIDKSGREHWLNEEMAILENPETYRQDPETAWLRLKTRSNDRHYLAILKELAAWREIEAQRRDTPRGRVIKDEQLYDVASNRPTNAKDLSKTRGVSVDMAEGRLGKEILIAVQKALDLPRKDCPAPKERTIPNNGLGAIMDLLRVLLKQSCDEYDVAQKLIANSSDLEKIAADDNADVKALSGWRREVFGEKALRLKKGLIALSIKNGKLVVEDLD</sequence>
<keyword evidence="9" id="KW-1185">Reference proteome</keyword>
<dbReference type="EMBL" id="JBHUII010000013">
    <property type="protein sequence ID" value="MFD2207794.1"/>
    <property type="molecule type" value="Genomic_DNA"/>
</dbReference>
<dbReference type="Pfam" id="PF01612">
    <property type="entry name" value="DNA_pol_A_exo1"/>
    <property type="match status" value="1"/>
</dbReference>
<dbReference type="InterPro" id="IPR010997">
    <property type="entry name" value="HRDC-like_sf"/>
</dbReference>
<organism evidence="8 9">
    <name type="scientific">Kiloniella antarctica</name>
    <dbReference type="NCBI Taxonomy" id="1550907"/>
    <lineage>
        <taxon>Bacteria</taxon>
        <taxon>Pseudomonadati</taxon>
        <taxon>Pseudomonadota</taxon>
        <taxon>Alphaproteobacteria</taxon>
        <taxon>Rhodospirillales</taxon>
        <taxon>Kiloniellaceae</taxon>
        <taxon>Kiloniella</taxon>
    </lineage>
</organism>
<keyword evidence="5 6" id="KW-0269">Exonuclease</keyword>
<dbReference type="SUPFAM" id="SSF47819">
    <property type="entry name" value="HRDC-like"/>
    <property type="match status" value="2"/>
</dbReference>
<evidence type="ECO:0000256" key="1">
    <source>
        <dbReference type="ARBA" id="ARBA00022490"/>
    </source>
</evidence>
<gene>
    <name evidence="6 8" type="primary">rnd</name>
    <name evidence="8" type="ORF">ACFSKO_19440</name>
</gene>
<dbReference type="InterPro" id="IPR002121">
    <property type="entry name" value="HRDC_dom"/>
</dbReference>
<dbReference type="PANTHER" id="PTHR47649:SF1">
    <property type="entry name" value="RIBONUCLEASE D"/>
    <property type="match status" value="1"/>
</dbReference>
<keyword evidence="4 6" id="KW-0378">Hydrolase</keyword>
<evidence type="ECO:0000313" key="8">
    <source>
        <dbReference type="EMBL" id="MFD2207794.1"/>
    </source>
</evidence>
<dbReference type="InterPro" id="IPR051086">
    <property type="entry name" value="RNase_D-like"/>
</dbReference>
<dbReference type="HAMAP" id="MF_01899">
    <property type="entry name" value="RNase_D"/>
    <property type="match status" value="1"/>
</dbReference>
<dbReference type="RefSeq" id="WP_380255419.1">
    <property type="nucleotide sequence ID" value="NZ_JBHUII010000013.1"/>
</dbReference>
<dbReference type="GO" id="GO:0033890">
    <property type="term" value="F:ribonuclease D activity"/>
    <property type="evidence" value="ECO:0007669"/>
    <property type="project" value="UniProtKB-EC"/>
</dbReference>
<keyword evidence="1 6" id="KW-0963">Cytoplasm</keyword>
<evidence type="ECO:0000256" key="4">
    <source>
        <dbReference type="ARBA" id="ARBA00022801"/>
    </source>
</evidence>
<dbReference type="Gene3D" id="3.30.420.10">
    <property type="entry name" value="Ribonuclease H-like superfamily/Ribonuclease H"/>
    <property type="match status" value="1"/>
</dbReference>
<keyword evidence="3 6" id="KW-0540">Nuclease</keyword>
<evidence type="ECO:0000313" key="9">
    <source>
        <dbReference type="Proteomes" id="UP001597294"/>
    </source>
</evidence>
<feature type="domain" description="HRDC" evidence="7">
    <location>
        <begin position="244"/>
        <end position="325"/>
    </location>
</feature>
<dbReference type="CDD" id="cd06142">
    <property type="entry name" value="RNaseD_exo"/>
    <property type="match status" value="1"/>
</dbReference>
<accession>A0ABW5BS91</accession>
<dbReference type="Proteomes" id="UP001597294">
    <property type="component" value="Unassembled WGS sequence"/>
</dbReference>
<evidence type="ECO:0000256" key="2">
    <source>
        <dbReference type="ARBA" id="ARBA00022694"/>
    </source>
</evidence>
<dbReference type="EC" id="3.1.13.5" evidence="6"/>
<evidence type="ECO:0000256" key="6">
    <source>
        <dbReference type="HAMAP-Rule" id="MF_01899"/>
    </source>
</evidence>
<evidence type="ECO:0000259" key="7">
    <source>
        <dbReference type="PROSITE" id="PS50967"/>
    </source>
</evidence>